<protein>
    <submittedName>
        <fullName evidence="2">Uncharacterized protein</fullName>
    </submittedName>
</protein>
<gene>
    <name evidence="2" type="ORF">GCM10010412_068200</name>
</gene>
<evidence type="ECO:0000313" key="2">
    <source>
        <dbReference type="EMBL" id="GAA2682792.1"/>
    </source>
</evidence>
<accession>A0ABP6F398</accession>
<comment type="caution">
    <text evidence="2">The sequence shown here is derived from an EMBL/GenBank/DDBJ whole genome shotgun (WGS) entry which is preliminary data.</text>
</comment>
<dbReference type="Proteomes" id="UP001501666">
    <property type="component" value="Unassembled WGS sequence"/>
</dbReference>
<proteinExistence type="predicted"/>
<name>A0ABP6F398_9ACTN</name>
<sequence length="82" mass="9106">MGASSLIREKPLKGSAISAGSIRLTVSIVASRDRKEDLVIESNVRPRVPQGKEGRRRGMERRRRRAPLPRHRGAGRRAGRPA</sequence>
<feature type="compositionally biased region" description="Basic residues" evidence="1">
    <location>
        <begin position="58"/>
        <end position="82"/>
    </location>
</feature>
<evidence type="ECO:0000313" key="3">
    <source>
        <dbReference type="Proteomes" id="UP001501666"/>
    </source>
</evidence>
<keyword evidence="3" id="KW-1185">Reference proteome</keyword>
<feature type="region of interest" description="Disordered" evidence="1">
    <location>
        <begin position="41"/>
        <end position="82"/>
    </location>
</feature>
<dbReference type="EMBL" id="BAAATE010000023">
    <property type="protein sequence ID" value="GAA2682792.1"/>
    <property type="molecule type" value="Genomic_DNA"/>
</dbReference>
<organism evidence="2 3">
    <name type="scientific">Nonomuraea recticatena</name>
    <dbReference type="NCBI Taxonomy" id="46178"/>
    <lineage>
        <taxon>Bacteria</taxon>
        <taxon>Bacillati</taxon>
        <taxon>Actinomycetota</taxon>
        <taxon>Actinomycetes</taxon>
        <taxon>Streptosporangiales</taxon>
        <taxon>Streptosporangiaceae</taxon>
        <taxon>Nonomuraea</taxon>
    </lineage>
</organism>
<evidence type="ECO:0000256" key="1">
    <source>
        <dbReference type="SAM" id="MobiDB-lite"/>
    </source>
</evidence>
<reference evidence="3" key="1">
    <citation type="journal article" date="2019" name="Int. J. Syst. Evol. Microbiol.">
        <title>The Global Catalogue of Microorganisms (GCM) 10K type strain sequencing project: providing services to taxonomists for standard genome sequencing and annotation.</title>
        <authorList>
            <consortium name="The Broad Institute Genomics Platform"/>
            <consortium name="The Broad Institute Genome Sequencing Center for Infectious Disease"/>
            <person name="Wu L."/>
            <person name="Ma J."/>
        </authorList>
    </citation>
    <scope>NUCLEOTIDE SEQUENCE [LARGE SCALE GENOMIC DNA]</scope>
    <source>
        <strain evidence="3">JCM 6835</strain>
    </source>
</reference>